<sequence length="181" mass="19488">QRRVKKTIVLVTHDIDEAVKLGDKVAILNIGGVLEQYDSPEVILGSPANDFVRSFLGTDRGLKRLGLFPIETLQLDTGPFVGVGATTAVARSVAQSHNSEWIGVLAEDDTLLGWSPVDSLAVDGVVTEAAERFLSWVDCNDSLRDALEVIISSHTRIAAVLDGGIFKGIVTLDQIYAEIMT</sequence>
<dbReference type="PANTHER" id="PTHR43869">
    <property type="entry name" value="GLYCINE BETAINE/PROLINE BETAINE TRANSPORT SYSTEM ATP-BINDING PROTEIN PROV"/>
    <property type="match status" value="1"/>
</dbReference>
<feature type="non-terminal residue" evidence="1">
    <location>
        <position position="1"/>
    </location>
</feature>
<dbReference type="SUPFAM" id="SSF52540">
    <property type="entry name" value="P-loop containing nucleoside triphosphate hydrolases"/>
    <property type="match status" value="1"/>
</dbReference>
<proteinExistence type="predicted"/>
<dbReference type="InterPro" id="IPR051921">
    <property type="entry name" value="ABC_osmolyte_uptake_ATP-bind"/>
</dbReference>
<reference evidence="1" key="1">
    <citation type="submission" date="2018-06" db="EMBL/GenBank/DDBJ databases">
        <authorList>
            <person name="Zhirakovskaya E."/>
        </authorList>
    </citation>
    <scope>NUCLEOTIDE SEQUENCE</scope>
</reference>
<gene>
    <name evidence="1" type="ORF">MNBD_ACTINO02-724</name>
</gene>
<dbReference type="PANTHER" id="PTHR43869:SF1">
    <property type="entry name" value="GLYCINE BETAINE_PROLINE BETAINE TRANSPORT SYSTEM ATP-BINDING PROTEIN PROV"/>
    <property type="match status" value="1"/>
</dbReference>
<dbReference type="InterPro" id="IPR027417">
    <property type="entry name" value="P-loop_NTPase"/>
</dbReference>
<dbReference type="Gene3D" id="3.40.50.300">
    <property type="entry name" value="P-loop containing nucleotide triphosphate hydrolases"/>
    <property type="match status" value="1"/>
</dbReference>
<evidence type="ECO:0000313" key="1">
    <source>
        <dbReference type="EMBL" id="VAW08039.1"/>
    </source>
</evidence>
<organism evidence="1">
    <name type="scientific">hydrothermal vent metagenome</name>
    <dbReference type="NCBI Taxonomy" id="652676"/>
    <lineage>
        <taxon>unclassified sequences</taxon>
        <taxon>metagenomes</taxon>
        <taxon>ecological metagenomes</taxon>
    </lineage>
</organism>
<evidence type="ECO:0008006" key="2">
    <source>
        <dbReference type="Google" id="ProtNLM"/>
    </source>
</evidence>
<dbReference type="InterPro" id="IPR046342">
    <property type="entry name" value="CBS_dom_sf"/>
</dbReference>
<dbReference type="AlphaFoldDB" id="A0A3B0T6T8"/>
<accession>A0A3B0T6T8</accession>
<dbReference type="SUPFAM" id="SSF54631">
    <property type="entry name" value="CBS-domain pair"/>
    <property type="match status" value="1"/>
</dbReference>
<dbReference type="EMBL" id="UOEK01000434">
    <property type="protein sequence ID" value="VAW08039.1"/>
    <property type="molecule type" value="Genomic_DNA"/>
</dbReference>
<protein>
    <recommendedName>
        <fullName evidence="2">CBS domain-containing protein</fullName>
    </recommendedName>
</protein>
<name>A0A3B0T6T8_9ZZZZ</name>